<keyword evidence="1" id="KW-0472">Membrane</keyword>
<protein>
    <recommendedName>
        <fullName evidence="4">ATP synthase I</fullName>
    </recommendedName>
</protein>
<reference evidence="2 3" key="1">
    <citation type="submission" date="2023-03" db="EMBL/GenBank/DDBJ databases">
        <title>Bacillus Genome Sequencing.</title>
        <authorList>
            <person name="Dunlap C."/>
        </authorList>
    </citation>
    <scope>NUCLEOTIDE SEQUENCE [LARGE SCALE GENOMIC DNA]</scope>
    <source>
        <strain evidence="2 3">BD-525</strain>
    </source>
</reference>
<dbReference type="RefSeq" id="WP_326084855.1">
    <property type="nucleotide sequence ID" value="NZ_JARLKZ010000001.1"/>
</dbReference>
<evidence type="ECO:0000313" key="3">
    <source>
        <dbReference type="Proteomes" id="UP001344632"/>
    </source>
</evidence>
<keyword evidence="1" id="KW-1133">Transmembrane helix</keyword>
<proteinExistence type="predicted"/>
<feature type="transmembrane region" description="Helical" evidence="1">
    <location>
        <begin position="12"/>
        <end position="31"/>
    </location>
</feature>
<feature type="transmembrane region" description="Helical" evidence="1">
    <location>
        <begin position="37"/>
        <end position="58"/>
    </location>
</feature>
<keyword evidence="3" id="KW-1185">Reference proteome</keyword>
<evidence type="ECO:0008006" key="4">
    <source>
        <dbReference type="Google" id="ProtNLM"/>
    </source>
</evidence>
<sequence>MAKTSKAEGQQIATGLRALFAILALSLFLLFPKIHWGVFVGVFVAGLIIGPLVGEKWIKKKRAQKKMGG</sequence>
<gene>
    <name evidence="2" type="ORF">P4H66_00590</name>
</gene>
<dbReference type="Proteomes" id="UP001344632">
    <property type="component" value="Unassembled WGS sequence"/>
</dbReference>
<comment type="caution">
    <text evidence="2">The sequence shown here is derived from an EMBL/GenBank/DDBJ whole genome shotgun (WGS) entry which is preliminary data.</text>
</comment>
<evidence type="ECO:0000256" key="1">
    <source>
        <dbReference type="SAM" id="Phobius"/>
    </source>
</evidence>
<evidence type="ECO:0000313" key="2">
    <source>
        <dbReference type="EMBL" id="MEC0238368.1"/>
    </source>
</evidence>
<name>A0ABU6GF65_9BACL</name>
<dbReference type="EMBL" id="JARLKZ010000001">
    <property type="protein sequence ID" value="MEC0238368.1"/>
    <property type="molecule type" value="Genomic_DNA"/>
</dbReference>
<keyword evidence="1" id="KW-0812">Transmembrane</keyword>
<organism evidence="2 3">
    <name type="scientific">Paenibacillus dokdonensis</name>
    <dbReference type="NCBI Taxonomy" id="2567944"/>
    <lineage>
        <taxon>Bacteria</taxon>
        <taxon>Bacillati</taxon>
        <taxon>Bacillota</taxon>
        <taxon>Bacilli</taxon>
        <taxon>Bacillales</taxon>
        <taxon>Paenibacillaceae</taxon>
        <taxon>Paenibacillus</taxon>
    </lineage>
</organism>
<accession>A0ABU6GF65</accession>